<dbReference type="PANTHER" id="PTHR42748:SF7">
    <property type="entry name" value="NMRA LIKE REDOX SENSOR 1-RELATED"/>
    <property type="match status" value="1"/>
</dbReference>
<dbReference type="InterPro" id="IPR008030">
    <property type="entry name" value="NmrA-like"/>
</dbReference>
<dbReference type="Pfam" id="PF05368">
    <property type="entry name" value="NmrA"/>
    <property type="match status" value="1"/>
</dbReference>
<proteinExistence type="inferred from homology"/>
<dbReference type="Proteomes" id="UP001446871">
    <property type="component" value="Unassembled WGS sequence"/>
</dbReference>
<dbReference type="EMBL" id="JAQQWM010000001">
    <property type="protein sequence ID" value="KAK8081373.1"/>
    <property type="molecule type" value="Genomic_DNA"/>
</dbReference>
<dbReference type="InterPro" id="IPR036291">
    <property type="entry name" value="NAD(P)-bd_dom_sf"/>
</dbReference>
<keyword evidence="5" id="KW-1185">Reference proteome</keyword>
<accession>A0ABR1WCY6</accession>
<evidence type="ECO:0000313" key="4">
    <source>
        <dbReference type="EMBL" id="KAK8081373.1"/>
    </source>
</evidence>
<evidence type="ECO:0000313" key="5">
    <source>
        <dbReference type="Proteomes" id="UP001446871"/>
    </source>
</evidence>
<keyword evidence="2" id="KW-0521">NADP</keyword>
<dbReference type="InterPro" id="IPR051164">
    <property type="entry name" value="NmrA-like_oxidored"/>
</dbReference>
<dbReference type="PANTHER" id="PTHR42748">
    <property type="entry name" value="NITROGEN METABOLITE REPRESSION PROTEIN NMRA FAMILY MEMBER"/>
    <property type="match status" value="1"/>
</dbReference>
<dbReference type="Gene3D" id="3.40.50.720">
    <property type="entry name" value="NAD(P)-binding Rossmann-like Domain"/>
    <property type="match status" value="1"/>
</dbReference>
<dbReference type="SUPFAM" id="SSF51735">
    <property type="entry name" value="NAD(P)-binding Rossmann-fold domains"/>
    <property type="match status" value="1"/>
</dbReference>
<reference evidence="4 5" key="1">
    <citation type="submission" date="2023-01" db="EMBL/GenBank/DDBJ databases">
        <title>Analysis of 21 Apiospora genomes using comparative genomics revels a genus with tremendous synthesis potential of carbohydrate active enzymes and secondary metabolites.</title>
        <authorList>
            <person name="Sorensen T."/>
        </authorList>
    </citation>
    <scope>NUCLEOTIDE SEQUENCE [LARGE SCALE GENOMIC DNA]</scope>
    <source>
        <strain evidence="4 5">CBS 83171</strain>
    </source>
</reference>
<evidence type="ECO:0000256" key="1">
    <source>
        <dbReference type="ARBA" id="ARBA00006328"/>
    </source>
</evidence>
<organism evidence="4 5">
    <name type="scientific">Apiospora saccharicola</name>
    <dbReference type="NCBI Taxonomy" id="335842"/>
    <lineage>
        <taxon>Eukaryota</taxon>
        <taxon>Fungi</taxon>
        <taxon>Dikarya</taxon>
        <taxon>Ascomycota</taxon>
        <taxon>Pezizomycotina</taxon>
        <taxon>Sordariomycetes</taxon>
        <taxon>Xylariomycetidae</taxon>
        <taxon>Amphisphaeriales</taxon>
        <taxon>Apiosporaceae</taxon>
        <taxon>Apiospora</taxon>
    </lineage>
</organism>
<feature type="domain" description="NmrA-like" evidence="3">
    <location>
        <begin position="2"/>
        <end position="245"/>
    </location>
</feature>
<protein>
    <recommendedName>
        <fullName evidence="3">NmrA-like domain-containing protein</fullName>
    </recommendedName>
</protein>
<name>A0ABR1WCY6_9PEZI</name>
<evidence type="ECO:0000259" key="3">
    <source>
        <dbReference type="Pfam" id="PF05368"/>
    </source>
</evidence>
<comment type="caution">
    <text evidence="4">The sequence shown here is derived from an EMBL/GenBank/DDBJ whole genome shotgun (WGS) entry which is preliminary data.</text>
</comment>
<gene>
    <name evidence="4" type="ORF">PG996_000154</name>
</gene>
<evidence type="ECO:0000256" key="2">
    <source>
        <dbReference type="ARBA" id="ARBA00022857"/>
    </source>
</evidence>
<comment type="similarity">
    <text evidence="1">Belongs to the NmrA-type oxidoreductase family.</text>
</comment>
<sequence>MSTFLITQATGGQSGWAITHLLAAGAKVHAVVRDLNKELPAVLKSPGVTLFQGESHKFDDIYQAAQGCQGVFLNTVPYPPGLEVEQAKTILAAAQKAGVETVVSSSTIGVEDEALRNSDAVKACHLDGYYASKHEVEEMVRGAAAAGLKSYTIVRPAVIHYDLCTFRHKENFPRLGSHGEIDDLLTPGSKVPFTDASDVGKYVAAALLAGPTAGGKFANQEIDLCHELLDFDEVAGIINRVSGKHGVKAVKRTFEELQGMGAFVFGQAFHLLANLQDFGAKGKAAADVQARFGIPFTSVEGGLTRDREALMETLENVN</sequence>